<keyword evidence="2" id="KW-1185">Reference proteome</keyword>
<reference evidence="1" key="1">
    <citation type="journal article" date="2023" name="G3 (Bethesda)">
        <title>Whole genome assembly and annotation of the endangered Caribbean coral Acropora cervicornis.</title>
        <authorList>
            <person name="Selwyn J.D."/>
            <person name="Vollmer S.V."/>
        </authorList>
    </citation>
    <scope>NUCLEOTIDE SEQUENCE</scope>
    <source>
        <strain evidence="1">K2</strain>
    </source>
</reference>
<reference evidence="1" key="2">
    <citation type="journal article" date="2023" name="Science">
        <title>Genomic signatures of disease resistance in endangered staghorn corals.</title>
        <authorList>
            <person name="Vollmer S.V."/>
            <person name="Selwyn J.D."/>
            <person name="Despard B.A."/>
            <person name="Roesel C.L."/>
        </authorList>
    </citation>
    <scope>NUCLEOTIDE SEQUENCE</scope>
    <source>
        <tissue evidence="1">Whole Organism</tissue>
    </source>
</reference>
<comment type="caution">
    <text evidence="1">The sequence shown here is derived from an EMBL/GenBank/DDBJ whole genome shotgun (WGS) entry which is preliminary data.</text>
</comment>
<protein>
    <submittedName>
        <fullName evidence="1">Uncharacterized protein</fullName>
    </submittedName>
</protein>
<dbReference type="Proteomes" id="UP001249851">
    <property type="component" value="Unassembled WGS sequence"/>
</dbReference>
<dbReference type="AlphaFoldDB" id="A0AAD9QQ53"/>
<evidence type="ECO:0000313" key="2">
    <source>
        <dbReference type="Proteomes" id="UP001249851"/>
    </source>
</evidence>
<name>A0AAD9QQ53_ACRCE</name>
<sequence length="62" mass="7103">MPPNRGRIESLKCGCKKIAVGHIYYAKMTKSVEDTAKTRRFLQEQQKISTRSLYISELPSSQ</sequence>
<accession>A0AAD9QQ53</accession>
<proteinExistence type="predicted"/>
<gene>
    <name evidence="1" type="ORF">P5673_011363</name>
</gene>
<organism evidence="1 2">
    <name type="scientific">Acropora cervicornis</name>
    <name type="common">Staghorn coral</name>
    <dbReference type="NCBI Taxonomy" id="6130"/>
    <lineage>
        <taxon>Eukaryota</taxon>
        <taxon>Metazoa</taxon>
        <taxon>Cnidaria</taxon>
        <taxon>Anthozoa</taxon>
        <taxon>Hexacorallia</taxon>
        <taxon>Scleractinia</taxon>
        <taxon>Astrocoeniina</taxon>
        <taxon>Acroporidae</taxon>
        <taxon>Acropora</taxon>
    </lineage>
</organism>
<evidence type="ECO:0000313" key="1">
    <source>
        <dbReference type="EMBL" id="KAK2565388.1"/>
    </source>
</evidence>
<dbReference type="EMBL" id="JARQWQ010000020">
    <property type="protein sequence ID" value="KAK2565388.1"/>
    <property type="molecule type" value="Genomic_DNA"/>
</dbReference>